<dbReference type="EMBL" id="ONZQ02000018">
    <property type="protein sequence ID" value="SPO07100.1"/>
    <property type="molecule type" value="Genomic_DNA"/>
</dbReference>
<feature type="repeat" description="ANK" evidence="3">
    <location>
        <begin position="752"/>
        <end position="784"/>
    </location>
</feature>
<evidence type="ECO:0000313" key="6">
    <source>
        <dbReference type="EMBL" id="SPO07100.1"/>
    </source>
</evidence>
<name>A0AAE8N6D1_9PEZI</name>
<proteinExistence type="predicted"/>
<organism evidence="6 7">
    <name type="scientific">Cephalotrichum gorgonifer</name>
    <dbReference type="NCBI Taxonomy" id="2041049"/>
    <lineage>
        <taxon>Eukaryota</taxon>
        <taxon>Fungi</taxon>
        <taxon>Dikarya</taxon>
        <taxon>Ascomycota</taxon>
        <taxon>Pezizomycotina</taxon>
        <taxon>Sordariomycetes</taxon>
        <taxon>Hypocreomycetidae</taxon>
        <taxon>Microascales</taxon>
        <taxon>Microascaceae</taxon>
        <taxon>Cephalotrichum</taxon>
    </lineage>
</organism>
<comment type="caution">
    <text evidence="6">The sequence shown here is derived from an EMBL/GenBank/DDBJ whole genome shotgun (WGS) entry which is preliminary data.</text>
</comment>
<dbReference type="SUPFAM" id="SSF48403">
    <property type="entry name" value="Ankyrin repeat"/>
    <property type="match status" value="2"/>
</dbReference>
<feature type="repeat" description="ANK" evidence="3">
    <location>
        <begin position="925"/>
        <end position="957"/>
    </location>
</feature>
<dbReference type="SMART" id="SM00248">
    <property type="entry name" value="ANK"/>
    <property type="match status" value="15"/>
</dbReference>
<feature type="repeat" description="ANK" evidence="3">
    <location>
        <begin position="1035"/>
        <end position="1067"/>
    </location>
</feature>
<evidence type="ECO:0000256" key="2">
    <source>
        <dbReference type="ARBA" id="ARBA00023043"/>
    </source>
</evidence>
<dbReference type="AlphaFoldDB" id="A0AAE8N6D1"/>
<accession>A0AAE8N6D1</accession>
<feature type="repeat" description="ANK" evidence="3">
    <location>
        <begin position="722"/>
        <end position="751"/>
    </location>
</feature>
<dbReference type="PRINTS" id="PR01415">
    <property type="entry name" value="ANKYRIN"/>
</dbReference>
<evidence type="ECO:0000256" key="1">
    <source>
        <dbReference type="ARBA" id="ARBA00022737"/>
    </source>
</evidence>
<dbReference type="Proteomes" id="UP001187682">
    <property type="component" value="Unassembled WGS sequence"/>
</dbReference>
<protein>
    <recommendedName>
        <fullName evidence="5">Nephrocystin 3-like N-terminal domain-containing protein</fullName>
    </recommendedName>
</protein>
<evidence type="ECO:0000313" key="7">
    <source>
        <dbReference type="Proteomes" id="UP001187682"/>
    </source>
</evidence>
<sequence>MAHRSVRAENNGDGAQPIHNGDGNLIVQTGANSEQHIHTQTHITLSKGLHPSENPSRRDIIDWLEPQNKPDFLSHHKHMFNQVAPGTGAWLLESAEFQAWKKLGNNAFKFLWMHGISGSGKTISIAFESLKREKAKDGRVTCVYLHFDDGDGHQPMCADIFSNLFKQLLDTRESNEISTKLEDMYKDSFYSRKQPSLVQLQELFTAEVSTFERVYLVIDSMDNCLDSSAEETQNLLLNAINRLSDNVQVLITSRTDWTNGQHLGTSCRRIHVTPNAIDVGLYIRDRVLKDNMRWILKQQSEGDMESEVVERVTEATGGVFLLAKLLMDHLGGKLSLGSTKAALEKLPNSIEGAIDVLVTQIKTREGWRNRDKHNLARHALTWITHAITPLKEAEILYSYAIKPDRSKTVDMEFVPLGKDLISACAGLVIVDPDTKILRLVHESLHGYLEKHDMILPRGHLDMATKCLALLHFEGSRGDDESKIPESPLLEYAATHWITHIRRFRMQQGGDGDNSAEVEASALEFLRNDGKVRNAFKGIARSDGLVTTEMTGLHAAVYFNSPVWAKKLIQGGIGVNVTCTNGQTALHWAAMYARHELVDLLMSSDADPNIRDTEGNTPLHLAVTRLAVENVGVISALVGGGAAVNLRNKKGITPLEWAIRHRPHKIAWDLVQNLHDVNKKDDDGWTPLRLSMRWDRYDLICLLLDKKADVNPVPKTGDKGVWTPLGQAAALGHRQIVRRLLDAGADVNFRAGDGGPPLWLATSYGHLPVVRMLIHHKADVDGRGADGTTPLIQAVKAERRDMVLEILGAEVNLDVQDKKGFSALHYAIECRDRSILWLLVTNGADLGLRDGAGLDAWEGTRLNALDKAIEKGDLSLAWLLCENGAKLDACGGLGLTALHRAAGLGHRELVRLFLDRGALIDEQDREGMTALHHAIQEGHDEVAMLLVSQEASLSVQADDGSTALILATRKQNEAMVRILLNLPKDAQEQLDHRTASLDLQDDQGNSALHFAACSNDTGIVRLLGQSGADLDIRDWDGRTPLMVAAQVGKKDVVKQLLRCNADARARDHGGRTALDYTDRDNFEVWRQLSLALSLGPTSRQ</sequence>
<feature type="repeat" description="ANK" evidence="3">
    <location>
        <begin position="580"/>
        <end position="612"/>
    </location>
</feature>
<feature type="repeat" description="ANK" evidence="3">
    <location>
        <begin position="1002"/>
        <end position="1034"/>
    </location>
</feature>
<dbReference type="InterPro" id="IPR056884">
    <property type="entry name" value="NPHP3-like_N"/>
</dbReference>
<dbReference type="InterPro" id="IPR027417">
    <property type="entry name" value="P-loop_NTPase"/>
</dbReference>
<dbReference type="PROSITE" id="PS50297">
    <property type="entry name" value="ANK_REP_REGION"/>
    <property type="match status" value="10"/>
</dbReference>
<feature type="repeat" description="ANK" evidence="3">
    <location>
        <begin position="613"/>
        <end position="648"/>
    </location>
</feature>
<keyword evidence="7" id="KW-1185">Reference proteome</keyword>
<keyword evidence="2 3" id="KW-0040">ANK repeat</keyword>
<dbReference type="InterPro" id="IPR036770">
    <property type="entry name" value="Ankyrin_rpt-contain_sf"/>
</dbReference>
<dbReference type="Pfam" id="PF12796">
    <property type="entry name" value="Ank_2"/>
    <property type="match status" value="6"/>
</dbReference>
<dbReference type="InterPro" id="IPR002110">
    <property type="entry name" value="Ankyrin_rpt"/>
</dbReference>
<dbReference type="SUPFAM" id="SSF52540">
    <property type="entry name" value="P-loop containing nucleoside triphosphate hydrolases"/>
    <property type="match status" value="1"/>
</dbReference>
<feature type="repeat" description="ANK" evidence="3">
    <location>
        <begin position="785"/>
        <end position="817"/>
    </location>
</feature>
<evidence type="ECO:0000256" key="4">
    <source>
        <dbReference type="SAM" id="MobiDB-lite"/>
    </source>
</evidence>
<feature type="repeat" description="ANK" evidence="3">
    <location>
        <begin position="818"/>
        <end position="850"/>
    </location>
</feature>
<evidence type="ECO:0000259" key="5">
    <source>
        <dbReference type="Pfam" id="PF24883"/>
    </source>
</evidence>
<dbReference type="Gene3D" id="1.25.40.20">
    <property type="entry name" value="Ankyrin repeat-containing domain"/>
    <property type="match status" value="4"/>
</dbReference>
<feature type="repeat" description="ANK" evidence="3">
    <location>
        <begin position="682"/>
        <end position="714"/>
    </location>
</feature>
<evidence type="ECO:0000256" key="3">
    <source>
        <dbReference type="PROSITE-ProRule" id="PRU00023"/>
    </source>
</evidence>
<feature type="repeat" description="ANK" evidence="3">
    <location>
        <begin position="892"/>
        <end position="924"/>
    </location>
</feature>
<reference evidence="6" key="1">
    <citation type="submission" date="2018-03" db="EMBL/GenBank/DDBJ databases">
        <authorList>
            <person name="Guldener U."/>
        </authorList>
    </citation>
    <scope>NUCLEOTIDE SEQUENCE</scope>
</reference>
<keyword evidence="1" id="KW-0677">Repeat</keyword>
<dbReference type="Gene3D" id="3.40.50.300">
    <property type="entry name" value="P-loop containing nucleotide triphosphate hydrolases"/>
    <property type="match status" value="1"/>
</dbReference>
<dbReference type="PROSITE" id="PS50088">
    <property type="entry name" value="ANK_REPEAT"/>
    <property type="match status" value="11"/>
</dbReference>
<dbReference type="PANTHER" id="PTHR24198:SF165">
    <property type="entry name" value="ANKYRIN REPEAT-CONTAINING PROTEIN-RELATED"/>
    <property type="match status" value="1"/>
</dbReference>
<gene>
    <name evidence="6" type="ORF">DNG_09794</name>
</gene>
<feature type="region of interest" description="Disordered" evidence="4">
    <location>
        <begin position="1"/>
        <end position="24"/>
    </location>
</feature>
<dbReference type="PANTHER" id="PTHR24198">
    <property type="entry name" value="ANKYRIN REPEAT AND PROTEIN KINASE DOMAIN-CONTAINING PROTEIN"/>
    <property type="match status" value="1"/>
</dbReference>
<feature type="domain" description="Nephrocystin 3-like N-terminal" evidence="5">
    <location>
        <begin position="86"/>
        <end position="254"/>
    </location>
</feature>
<dbReference type="Pfam" id="PF24883">
    <property type="entry name" value="NPHP3_N"/>
    <property type="match status" value="1"/>
</dbReference>